<accession>A0A5R9KIU1</accession>
<name>A0A5R9KIU1_9BACT</name>
<dbReference type="PANTHER" id="PTHR43267">
    <property type="entry name" value="TRNA THREONYLCARBAMOYLADENOSINE DEHYDRATASE"/>
    <property type="match status" value="1"/>
</dbReference>
<evidence type="ECO:0000313" key="2">
    <source>
        <dbReference type="EMBL" id="TLU96006.1"/>
    </source>
</evidence>
<dbReference type="GO" id="GO:0061503">
    <property type="term" value="F:tRNA threonylcarbamoyladenosine dehydratase"/>
    <property type="evidence" value="ECO:0007669"/>
    <property type="project" value="TreeGrafter"/>
</dbReference>
<dbReference type="Proteomes" id="UP000309788">
    <property type="component" value="Unassembled WGS sequence"/>
</dbReference>
<sequence>MYHNPQVSSIYKPVFISRELYADQRKFRSLMEDYREKTILDLFSSQKKELIKIRNPRKRLSETEIESIYADWSGEKDTDLEGCWIYYPWSNRLLHILDKEEFIELRTTRNHYKIAPQEQTELARRKIGIIGLSVGHAVAMTMATERICGSLRLADFDTLELSNLNRIRTGIHNIGINKCIITAREIAEIDPFLEIECYPEGITHQNIMGFMTDHGKLDILVDECDDLEIKIYAREIAKSLSIPVVMETSDRGMLDVERFDLLEERPILHGLLNGIPREKLKNISPGDRVPLVMKIIDAMKSSHRGRASLLEVGQSISTWPQLASAVTLGGGVVTDVCRRILLSQFTDSGRYYVDLEEIVSNKLPASTSAVYSNPNKKFDLAAAIETADKLPEHPHQITPSEADIRQIAEAGTGLQSLGNHYPWKWLFRNGRLHLFHDTFRSYSFANYNNMAAHLALGAAYENVIMECMKLGYRTETRFAPLADNPDLLAVVRFTAKNDTPQMPEQIRASTEPEEFEITTFTDSGQDMLFRPDSSAYQSLKHAVESVSDTGLQFITDRDKMDRLGRIIGECNLIMMLNDNGHYDFFERNTDDAAEQVTTFGRNSFISFGNSPAQLAALAIMRDRKVAHAVKTIGGGNMLVESVQHAVGTAPCIAVVRLPKAADQPFFSGGIAAQRLWLRAEELGLTLQPLLSPLFLFARMESGDGLSDAEKKKLRELQDRFHAVMEPGEQSGDLLILKVSKEEKPLLQTAPHPLDEILFMVNNTI</sequence>
<dbReference type="SUPFAM" id="SSF69572">
    <property type="entry name" value="Activating enzymes of the ubiquitin-like proteins"/>
    <property type="match status" value="1"/>
</dbReference>
<feature type="domain" description="THIF-type NAD/FAD binding fold" evidence="1">
    <location>
        <begin position="113"/>
        <end position="248"/>
    </location>
</feature>
<comment type="caution">
    <text evidence="2">The sequence shown here is derived from an EMBL/GenBank/DDBJ whole genome shotgun (WGS) entry which is preliminary data.</text>
</comment>
<dbReference type="OrthoDB" id="5149792at2"/>
<dbReference type="InterPro" id="IPR000594">
    <property type="entry name" value="ThiF_NAD_FAD-bd"/>
</dbReference>
<dbReference type="GO" id="GO:0016491">
    <property type="term" value="F:oxidoreductase activity"/>
    <property type="evidence" value="ECO:0007669"/>
    <property type="project" value="InterPro"/>
</dbReference>
<dbReference type="EMBL" id="VCEI01000011">
    <property type="protein sequence ID" value="TLU96006.1"/>
    <property type="molecule type" value="Genomic_DNA"/>
</dbReference>
<dbReference type="PANTHER" id="PTHR43267:SF3">
    <property type="entry name" value="THIF PROTEIN"/>
    <property type="match status" value="1"/>
</dbReference>
<dbReference type="Gene3D" id="3.40.50.720">
    <property type="entry name" value="NAD(P)-binding Rossmann-like Domain"/>
    <property type="match status" value="1"/>
</dbReference>
<protein>
    <submittedName>
        <fullName evidence="2">Rv1355c family protein</fullName>
    </submittedName>
</protein>
<dbReference type="CDD" id="cd01483">
    <property type="entry name" value="E1_enzyme_family"/>
    <property type="match status" value="1"/>
</dbReference>
<dbReference type="RefSeq" id="WP_138279700.1">
    <property type="nucleotide sequence ID" value="NZ_BMGE01000001.1"/>
</dbReference>
<dbReference type="InterPro" id="IPR000415">
    <property type="entry name" value="Nitroreductase-like"/>
</dbReference>
<dbReference type="InterPro" id="IPR035985">
    <property type="entry name" value="Ubiquitin-activating_enz"/>
</dbReference>
<proteinExistence type="predicted"/>
<dbReference type="GO" id="GO:0061504">
    <property type="term" value="P:cyclic threonylcarbamoyladenosine biosynthetic process"/>
    <property type="evidence" value="ECO:0007669"/>
    <property type="project" value="TreeGrafter"/>
</dbReference>
<keyword evidence="3" id="KW-1185">Reference proteome</keyword>
<reference evidence="2 3" key="1">
    <citation type="submission" date="2019-05" db="EMBL/GenBank/DDBJ databases">
        <authorList>
            <person name="Qu J.-H."/>
        </authorList>
    </citation>
    <scope>NUCLEOTIDE SEQUENCE [LARGE SCALE GENOMIC DNA]</scope>
    <source>
        <strain evidence="2 3">Z12</strain>
    </source>
</reference>
<organism evidence="2 3">
    <name type="scientific">Dyadobacter sediminis</name>
    <dbReference type="NCBI Taxonomy" id="1493691"/>
    <lineage>
        <taxon>Bacteria</taxon>
        <taxon>Pseudomonadati</taxon>
        <taxon>Bacteroidota</taxon>
        <taxon>Cytophagia</taxon>
        <taxon>Cytophagales</taxon>
        <taxon>Spirosomataceae</taxon>
        <taxon>Dyadobacter</taxon>
    </lineage>
</organism>
<dbReference type="NCBIfam" id="NF005901">
    <property type="entry name" value="PRK07877.1"/>
    <property type="match status" value="1"/>
</dbReference>
<gene>
    <name evidence="2" type="ORF">FEM55_02320</name>
</gene>
<dbReference type="InterPro" id="IPR045886">
    <property type="entry name" value="ThiF/MoeB/HesA"/>
</dbReference>
<dbReference type="GO" id="GO:0008641">
    <property type="term" value="F:ubiquitin-like modifier activating enzyme activity"/>
    <property type="evidence" value="ECO:0007669"/>
    <property type="project" value="InterPro"/>
</dbReference>
<evidence type="ECO:0000313" key="3">
    <source>
        <dbReference type="Proteomes" id="UP000309788"/>
    </source>
</evidence>
<dbReference type="Pfam" id="PF00899">
    <property type="entry name" value="ThiF"/>
    <property type="match status" value="1"/>
</dbReference>
<dbReference type="AlphaFoldDB" id="A0A5R9KIU1"/>
<evidence type="ECO:0000259" key="1">
    <source>
        <dbReference type="Pfam" id="PF00899"/>
    </source>
</evidence>
<dbReference type="Gene3D" id="3.40.109.10">
    <property type="entry name" value="NADH Oxidase"/>
    <property type="match status" value="1"/>
</dbReference>